<dbReference type="Pfam" id="PF18962">
    <property type="entry name" value="Por_Secre_tail"/>
    <property type="match status" value="1"/>
</dbReference>
<evidence type="ECO:0000313" key="4">
    <source>
        <dbReference type="Proteomes" id="UP000515344"/>
    </source>
</evidence>
<gene>
    <name evidence="3" type="ORF">H4075_16495</name>
</gene>
<name>A0A7G5XDW2_9BACT</name>
<dbReference type="Proteomes" id="UP000515344">
    <property type="component" value="Chromosome"/>
</dbReference>
<dbReference type="KEGG" id="lacs:H4075_16495"/>
<accession>A0A7G5XDW2</accession>
<dbReference type="AlphaFoldDB" id="A0A7G5XDW2"/>
<feature type="compositionally biased region" description="Gly residues" evidence="1">
    <location>
        <begin position="234"/>
        <end position="255"/>
    </location>
</feature>
<proteinExistence type="predicted"/>
<dbReference type="EMBL" id="CP060007">
    <property type="protein sequence ID" value="QNA43665.1"/>
    <property type="molecule type" value="Genomic_DNA"/>
</dbReference>
<feature type="domain" description="Secretion system C-terminal sorting" evidence="2">
    <location>
        <begin position="581"/>
        <end position="656"/>
    </location>
</feature>
<dbReference type="NCBIfam" id="TIGR04183">
    <property type="entry name" value="Por_Secre_tail"/>
    <property type="match status" value="1"/>
</dbReference>
<evidence type="ECO:0000313" key="3">
    <source>
        <dbReference type="EMBL" id="QNA43665.1"/>
    </source>
</evidence>
<feature type="region of interest" description="Disordered" evidence="1">
    <location>
        <begin position="231"/>
        <end position="255"/>
    </location>
</feature>
<organism evidence="3 4">
    <name type="scientific">Lacibacter sediminis</name>
    <dbReference type="NCBI Taxonomy" id="2760713"/>
    <lineage>
        <taxon>Bacteria</taxon>
        <taxon>Pseudomonadati</taxon>
        <taxon>Bacteroidota</taxon>
        <taxon>Chitinophagia</taxon>
        <taxon>Chitinophagales</taxon>
        <taxon>Chitinophagaceae</taxon>
        <taxon>Lacibacter</taxon>
    </lineage>
</organism>
<reference evidence="4" key="1">
    <citation type="submission" date="2020-08" db="EMBL/GenBank/DDBJ databases">
        <title>Lacibacter sp. S13-6-6 genome sequencing.</title>
        <authorList>
            <person name="Jin L."/>
        </authorList>
    </citation>
    <scope>NUCLEOTIDE SEQUENCE [LARGE SCALE GENOMIC DNA]</scope>
    <source>
        <strain evidence="4">S13-6-6</strain>
    </source>
</reference>
<protein>
    <submittedName>
        <fullName evidence="3">T9SS type A sorting domain-containing protein</fullName>
    </submittedName>
</protein>
<evidence type="ECO:0000256" key="1">
    <source>
        <dbReference type="SAM" id="MobiDB-lite"/>
    </source>
</evidence>
<evidence type="ECO:0000259" key="2">
    <source>
        <dbReference type="Pfam" id="PF18962"/>
    </source>
</evidence>
<keyword evidence="4" id="KW-1185">Reference proteome</keyword>
<dbReference type="RefSeq" id="WP_182801927.1">
    <property type="nucleotide sequence ID" value="NZ_CP060007.1"/>
</dbReference>
<sequence length="658" mass="67670">MKLGQFITTCLSLIAFLSPQKSKGQTISGVINSYYNATAIINNGTYNSYSYSGITLQSIAGLSTGDRVLIIQMKGATITSTDNSSFGNISSIGNAGKYEFSSICGFLNNTVVLSNHLLHTYDVSSVQVVRVPVFTDVTVNGTLRAGEWDPVSETGGVIALEVSGTLTLNASISADSAGFKGGGLFVNTTDRCGEETAYYYSQAQSSGSNLGGSPKGEGIAYYVASREYGRGRQSNGGGGANVDNTGGGGGSNYGTGGNGGEKSNSFFCSANTVGVGGIALSSYGYPASVTATSTNNKIFLGGGGGCGEMNNIYSGSNGAGTPGGDGGGIVFIKASILAGNGYTISANGAQGVNPVLPVKTEAAGDGGGGGGAGGVVILNINSFSGNLTVQARGANGSNAGFQDQCPGPGGGGGGGVIWYSGTLPGTVTTNVSGGTSGIIKNAPSHNPPCEGQPNGAVAGSMGLVQSGYVAPQGNNAIDCSILPLDLLKQFSGRRNNGSIQLNWTLTNIDNVQKVVLERKAGNEQFRKITEQFNPSIANVFYTDEEINSNVTYRLIVYALNGERQYSNHVFFEAGVVRTFNLYPNPATNEVTIQLPGNINGRAGIVVTDVNGRRVLLQQMIIPTSRSNTTLALKNLPAGIYQLRMEINGEVYSAKLIKQ</sequence>
<dbReference type="InterPro" id="IPR026444">
    <property type="entry name" value="Secre_tail"/>
</dbReference>